<keyword evidence="6" id="KW-1133">Transmembrane helix</keyword>
<dbReference type="Proteomes" id="UP000288716">
    <property type="component" value="Unassembled WGS sequence"/>
</dbReference>
<evidence type="ECO:0000313" key="9">
    <source>
        <dbReference type="Proteomes" id="UP000288716"/>
    </source>
</evidence>
<dbReference type="InterPro" id="IPR023796">
    <property type="entry name" value="Serpin_dom"/>
</dbReference>
<protein>
    <submittedName>
        <fullName evidence="8">Serpin B9-like isoform X3</fullName>
    </submittedName>
</protein>
<dbReference type="CDD" id="cd00172">
    <property type="entry name" value="serpin"/>
    <property type="match status" value="1"/>
</dbReference>
<dbReference type="SMART" id="SM00093">
    <property type="entry name" value="SERPIN"/>
    <property type="match status" value="1"/>
</dbReference>
<comment type="similarity">
    <text evidence="1 5">Belongs to the serpin family.</text>
</comment>
<dbReference type="Pfam" id="PF00079">
    <property type="entry name" value="Serpin"/>
    <property type="match status" value="1"/>
</dbReference>
<dbReference type="InterPro" id="IPR036186">
    <property type="entry name" value="Serpin_sf"/>
</dbReference>
<dbReference type="Gene3D" id="3.30.497.10">
    <property type="entry name" value="Antithrombin, subunit I, domain 2"/>
    <property type="match status" value="1"/>
</dbReference>
<dbReference type="AlphaFoldDB" id="A0A443S7F3"/>
<evidence type="ECO:0000259" key="7">
    <source>
        <dbReference type="SMART" id="SM00093"/>
    </source>
</evidence>
<evidence type="ECO:0000256" key="3">
    <source>
        <dbReference type="ARBA" id="ARBA00022900"/>
    </source>
</evidence>
<evidence type="ECO:0000256" key="6">
    <source>
        <dbReference type="SAM" id="Phobius"/>
    </source>
</evidence>
<dbReference type="PANTHER" id="PTHR11461">
    <property type="entry name" value="SERINE PROTEASE INHIBITOR, SERPIN"/>
    <property type="match status" value="1"/>
</dbReference>
<accession>A0A443S7F3</accession>
<keyword evidence="2" id="KW-0646">Protease inhibitor</keyword>
<keyword evidence="6" id="KW-0472">Membrane</keyword>
<comment type="caution">
    <text evidence="8">The sequence shown here is derived from an EMBL/GenBank/DDBJ whole genome shotgun (WGS) entry which is preliminary data.</text>
</comment>
<evidence type="ECO:0000256" key="1">
    <source>
        <dbReference type="ARBA" id="ARBA00009500"/>
    </source>
</evidence>
<evidence type="ECO:0000313" key="8">
    <source>
        <dbReference type="EMBL" id="RWS23441.1"/>
    </source>
</evidence>
<dbReference type="InterPro" id="IPR042178">
    <property type="entry name" value="Serpin_sf_1"/>
</dbReference>
<dbReference type="InterPro" id="IPR042185">
    <property type="entry name" value="Serpin_sf_2"/>
</dbReference>
<keyword evidence="9" id="KW-1185">Reference proteome</keyword>
<gene>
    <name evidence="8" type="ORF">B4U80_13379</name>
</gene>
<feature type="domain" description="Serpin" evidence="7">
    <location>
        <begin position="2"/>
        <end position="380"/>
    </location>
</feature>
<feature type="transmembrane region" description="Helical" evidence="6">
    <location>
        <begin position="6"/>
        <end position="27"/>
    </location>
</feature>
<keyword evidence="4" id="KW-0325">Glycoprotein</keyword>
<dbReference type="InterPro" id="IPR000215">
    <property type="entry name" value="Serpin_fam"/>
</dbReference>
<dbReference type="Gene3D" id="2.30.39.10">
    <property type="entry name" value="Alpha-1-antitrypsin, domain 1"/>
    <property type="match status" value="1"/>
</dbReference>
<dbReference type="VEuPathDB" id="VectorBase:LDEU008600"/>
<proteinExistence type="inferred from homology"/>
<dbReference type="GO" id="GO:0004867">
    <property type="term" value="F:serine-type endopeptidase inhibitor activity"/>
    <property type="evidence" value="ECO:0007669"/>
    <property type="project" value="UniProtKB-KW"/>
</dbReference>
<dbReference type="SUPFAM" id="SSF56574">
    <property type="entry name" value="Serpins"/>
    <property type="match status" value="1"/>
</dbReference>
<dbReference type="OrthoDB" id="9518664at2759"/>
<evidence type="ECO:0000256" key="4">
    <source>
        <dbReference type="ARBA" id="ARBA00023180"/>
    </source>
</evidence>
<keyword evidence="3" id="KW-0722">Serine protease inhibitor</keyword>
<organism evidence="8 9">
    <name type="scientific">Leptotrombidium deliense</name>
    <dbReference type="NCBI Taxonomy" id="299467"/>
    <lineage>
        <taxon>Eukaryota</taxon>
        <taxon>Metazoa</taxon>
        <taxon>Ecdysozoa</taxon>
        <taxon>Arthropoda</taxon>
        <taxon>Chelicerata</taxon>
        <taxon>Arachnida</taxon>
        <taxon>Acari</taxon>
        <taxon>Acariformes</taxon>
        <taxon>Trombidiformes</taxon>
        <taxon>Prostigmata</taxon>
        <taxon>Anystina</taxon>
        <taxon>Parasitengona</taxon>
        <taxon>Trombiculoidea</taxon>
        <taxon>Trombiculidae</taxon>
        <taxon>Leptotrombidium</taxon>
    </lineage>
</organism>
<reference evidence="8 9" key="1">
    <citation type="journal article" date="2018" name="Gigascience">
        <title>Genomes of trombidid mites reveal novel predicted allergens and laterally-transferred genes associated with secondary metabolism.</title>
        <authorList>
            <person name="Dong X."/>
            <person name="Chaisiri K."/>
            <person name="Xia D."/>
            <person name="Armstrong S.D."/>
            <person name="Fang Y."/>
            <person name="Donnelly M.J."/>
            <person name="Kadowaki T."/>
            <person name="McGarry J.W."/>
            <person name="Darby A.C."/>
            <person name="Makepeace B.L."/>
        </authorList>
    </citation>
    <scope>NUCLEOTIDE SEQUENCE [LARGE SCALE GENOMIC DNA]</scope>
    <source>
        <strain evidence="8">UoL-UT</strain>
    </source>
</reference>
<dbReference type="PANTHER" id="PTHR11461:SF211">
    <property type="entry name" value="GH10112P-RELATED"/>
    <property type="match status" value="1"/>
</dbReference>
<dbReference type="STRING" id="299467.A0A443S7F3"/>
<sequence>MFRLLTAIYPNFVFSPISISVIMALILRGSNGYTLQEIYDAMSYNESGFDNIKEIQEAFNSIGTYYHTQPKQSKEFGYYLGMSNVLWISDGKMLNSKFIDDAKKYYHTDVKPISYHNGSRPTHKIINKYVNEKTKGAILTCDIRKENFDAKTQIVMVNSVSFSAFWGPQLAENLETLAYFYSKGQFKILTTFVQTTSTLKHAKCEKIGASVVQLPFLKAGEGKEYFLYVILPDYGTPIEEVENKIHDQKVDINSLANNMTESRVNVMIPKHFPKSSLAMDRLFPFLGVNKLFQREDAELLYISNFERLSVDKIFHESVLEFNTKGSFAYPIRYSGHLSTTNHGKNIDEHITEYFANRPFLYYIVDKVNGGIVFLGKISVI</sequence>
<dbReference type="EMBL" id="NCKV01006451">
    <property type="protein sequence ID" value="RWS23441.1"/>
    <property type="molecule type" value="Genomic_DNA"/>
</dbReference>
<dbReference type="GO" id="GO:0005615">
    <property type="term" value="C:extracellular space"/>
    <property type="evidence" value="ECO:0007669"/>
    <property type="project" value="InterPro"/>
</dbReference>
<keyword evidence="6" id="KW-0812">Transmembrane</keyword>
<name>A0A443S7F3_9ACAR</name>
<evidence type="ECO:0000256" key="2">
    <source>
        <dbReference type="ARBA" id="ARBA00022690"/>
    </source>
</evidence>
<evidence type="ECO:0000256" key="5">
    <source>
        <dbReference type="RuleBase" id="RU000411"/>
    </source>
</evidence>